<name>A0ABW5T770_9FLAO</name>
<evidence type="ECO:0000313" key="1">
    <source>
        <dbReference type="EMBL" id="MFD2725104.1"/>
    </source>
</evidence>
<proteinExistence type="predicted"/>
<comment type="caution">
    <text evidence="1">The sequence shown here is derived from an EMBL/GenBank/DDBJ whole genome shotgun (WGS) entry which is preliminary data.</text>
</comment>
<sequence length="119" mass="13590">MILILLSESCKKSRDGSAVVLNFQTEDTSFGTDNFSICNDKMYLYFLIGDIGVQEKIFDGAKIEKIILNHNGADYVALPNWVMSSSLPDSYLSFITDNNSNEVFYENERGKWLILVEMW</sequence>
<evidence type="ECO:0000313" key="2">
    <source>
        <dbReference type="Proteomes" id="UP001597476"/>
    </source>
</evidence>
<protein>
    <submittedName>
        <fullName evidence="1">Uncharacterized protein</fullName>
    </submittedName>
</protein>
<dbReference type="Proteomes" id="UP001597476">
    <property type="component" value="Unassembled WGS sequence"/>
</dbReference>
<keyword evidence="2" id="KW-1185">Reference proteome</keyword>
<reference evidence="2" key="1">
    <citation type="journal article" date="2019" name="Int. J. Syst. Evol. Microbiol.">
        <title>The Global Catalogue of Microorganisms (GCM) 10K type strain sequencing project: providing services to taxonomists for standard genome sequencing and annotation.</title>
        <authorList>
            <consortium name="The Broad Institute Genomics Platform"/>
            <consortium name="The Broad Institute Genome Sequencing Center for Infectious Disease"/>
            <person name="Wu L."/>
            <person name="Ma J."/>
        </authorList>
    </citation>
    <scope>NUCLEOTIDE SEQUENCE [LARGE SCALE GENOMIC DNA]</scope>
    <source>
        <strain evidence="2">KCTC 42398</strain>
    </source>
</reference>
<accession>A0ABW5T770</accession>
<dbReference type="EMBL" id="JBHULY010000005">
    <property type="protein sequence ID" value="MFD2725104.1"/>
    <property type="molecule type" value="Genomic_DNA"/>
</dbReference>
<gene>
    <name evidence="1" type="ORF">ACFSR8_02675</name>
</gene>
<organism evidence="1 2">
    <name type="scientific">Hyunsoonleella rubra</name>
    <dbReference type="NCBI Taxonomy" id="1737062"/>
    <lineage>
        <taxon>Bacteria</taxon>
        <taxon>Pseudomonadati</taxon>
        <taxon>Bacteroidota</taxon>
        <taxon>Flavobacteriia</taxon>
        <taxon>Flavobacteriales</taxon>
        <taxon>Flavobacteriaceae</taxon>
    </lineage>
</organism>